<dbReference type="RefSeq" id="WP_034679470.1">
    <property type="nucleotide sequence ID" value="NZ_FPAP01000003.1"/>
</dbReference>
<dbReference type="SUPFAM" id="SSF48295">
    <property type="entry name" value="TrpR-like"/>
    <property type="match status" value="1"/>
</dbReference>
<evidence type="ECO:0000313" key="2">
    <source>
        <dbReference type="Proteomes" id="UP000028713"/>
    </source>
</evidence>
<evidence type="ECO:0000313" key="1">
    <source>
        <dbReference type="EMBL" id="KFE97511.1"/>
    </source>
</evidence>
<reference evidence="1 2" key="1">
    <citation type="submission" date="2014-07" db="EMBL/GenBank/DDBJ databases">
        <title>Genome of Chryseobacterium formosense LMG 24722.</title>
        <authorList>
            <person name="Pipes S.E."/>
            <person name="Stropko S.J."/>
            <person name="Newman J.D."/>
        </authorList>
    </citation>
    <scope>NUCLEOTIDE SEQUENCE [LARGE SCALE GENOMIC DNA]</scope>
    <source>
        <strain evidence="1 2">LMG 24722</strain>
    </source>
</reference>
<dbReference type="Proteomes" id="UP000028713">
    <property type="component" value="Unassembled WGS sequence"/>
</dbReference>
<dbReference type="eggNOG" id="ENOG503124H">
    <property type="taxonomic scope" value="Bacteria"/>
</dbReference>
<dbReference type="EMBL" id="JPRP01000005">
    <property type="protein sequence ID" value="KFE97511.1"/>
    <property type="molecule type" value="Genomic_DNA"/>
</dbReference>
<accession>A0A085YZ98</accession>
<gene>
    <name evidence="1" type="ORF">IX39_19720</name>
</gene>
<protein>
    <submittedName>
        <fullName evidence="1">Transposase</fullName>
    </submittedName>
</protein>
<dbReference type="InterPro" id="IPR010921">
    <property type="entry name" value="Trp_repressor/repl_initiator"/>
</dbReference>
<keyword evidence="2" id="KW-1185">Reference proteome</keyword>
<proteinExistence type="predicted"/>
<dbReference type="GO" id="GO:0043565">
    <property type="term" value="F:sequence-specific DNA binding"/>
    <property type="evidence" value="ECO:0007669"/>
    <property type="project" value="InterPro"/>
</dbReference>
<dbReference type="STRING" id="236814.IX39_19720"/>
<organism evidence="1 2">
    <name type="scientific">Chryseobacterium formosense</name>
    <dbReference type="NCBI Taxonomy" id="236814"/>
    <lineage>
        <taxon>Bacteria</taxon>
        <taxon>Pseudomonadati</taxon>
        <taxon>Bacteroidota</taxon>
        <taxon>Flavobacteriia</taxon>
        <taxon>Flavobacteriales</taxon>
        <taxon>Weeksellaceae</taxon>
        <taxon>Chryseobacterium group</taxon>
        <taxon>Chryseobacterium</taxon>
    </lineage>
</organism>
<comment type="caution">
    <text evidence="1">The sequence shown here is derived from an EMBL/GenBank/DDBJ whole genome shotgun (WGS) entry which is preliminary data.</text>
</comment>
<sequence>MESHRPDYKRIFKDIILDKCPERSEEFEQYLIQDHLSAIDIININKKIFGVGNKETLNFNQKHRSYDKQTIMMMLNYQKKQKLSNEQLANHFQMSRNTVAKWKKLYLKLCK</sequence>
<name>A0A085YZ98_9FLAO</name>
<dbReference type="AlphaFoldDB" id="A0A085YZ98"/>
<dbReference type="OrthoDB" id="1260127at2"/>